<dbReference type="RefSeq" id="WP_137627633.1">
    <property type="nucleotide sequence ID" value="NZ_BJDJ01000003.1"/>
</dbReference>
<accession>A0ABW1RXR1</accession>
<dbReference type="PANTHER" id="PTHR34580:SF1">
    <property type="entry name" value="PROTEIN PAFC"/>
    <property type="match status" value="1"/>
</dbReference>
<feature type="domain" description="WCX" evidence="1">
    <location>
        <begin position="253"/>
        <end position="310"/>
    </location>
</feature>
<evidence type="ECO:0000313" key="2">
    <source>
        <dbReference type="EMBL" id="MFC6180253.1"/>
    </source>
</evidence>
<dbReference type="InterPro" id="IPR057727">
    <property type="entry name" value="WCX_dom"/>
</dbReference>
<sequence>MNSNERIIKTFIRLLRGKAVGMTALATEYQVTARTMQRDLASIRDLLAASDLGYSLDYQRSTKQYTLTHPSQVQVDTVLALLKILVGTRSLNATELQLIITQQLALLSPTEQSLVQKMLTPSLVKYLPVGTGTALLPRLKQMAQWIDAKTTLSFTYRNSVAGKLKTGQGLPVSLYFADFYFYAVIYTAQDVHVVYRVDRFETVAPTTTKKLKLRYDRKLDAGEFTNKTYLLSGGDELTYTFRYWAHPQTALDRLPHSKIVKRYADGSVAIRADSFEQGTLLWLLSQGSQVQVLTPPRLVETVRQELTRALRFYPVPATDLKN</sequence>
<name>A0ABW1RXR1_9LACO</name>
<dbReference type="Pfam" id="PF25583">
    <property type="entry name" value="WCX"/>
    <property type="match status" value="1"/>
</dbReference>
<protein>
    <submittedName>
        <fullName evidence="2">Helix-turn-helix transcriptional regulator</fullName>
    </submittedName>
</protein>
<reference evidence="3" key="1">
    <citation type="journal article" date="2019" name="Int. J. Syst. Evol. Microbiol.">
        <title>The Global Catalogue of Microorganisms (GCM) 10K type strain sequencing project: providing services to taxonomists for standard genome sequencing and annotation.</title>
        <authorList>
            <consortium name="The Broad Institute Genomics Platform"/>
            <consortium name="The Broad Institute Genome Sequencing Center for Infectious Disease"/>
            <person name="Wu L."/>
            <person name="Ma J."/>
        </authorList>
    </citation>
    <scope>NUCLEOTIDE SEQUENCE [LARGE SCALE GENOMIC DNA]</scope>
    <source>
        <strain evidence="3">CCM 8933</strain>
    </source>
</reference>
<dbReference type="InterPro" id="IPR051534">
    <property type="entry name" value="CBASS_pafABC_assoc_protein"/>
</dbReference>
<evidence type="ECO:0000259" key="1">
    <source>
        <dbReference type="Pfam" id="PF25583"/>
    </source>
</evidence>
<keyword evidence="3" id="KW-1185">Reference proteome</keyword>
<proteinExistence type="predicted"/>
<dbReference type="PANTHER" id="PTHR34580">
    <property type="match status" value="1"/>
</dbReference>
<comment type="caution">
    <text evidence="2">The sequence shown here is derived from an EMBL/GenBank/DDBJ whole genome shotgun (WGS) entry which is preliminary data.</text>
</comment>
<dbReference type="EMBL" id="JBHSSC010000009">
    <property type="protein sequence ID" value="MFC6180253.1"/>
    <property type="molecule type" value="Genomic_DNA"/>
</dbReference>
<evidence type="ECO:0000313" key="3">
    <source>
        <dbReference type="Proteomes" id="UP001596282"/>
    </source>
</evidence>
<dbReference type="Proteomes" id="UP001596282">
    <property type="component" value="Unassembled WGS sequence"/>
</dbReference>
<organism evidence="2 3">
    <name type="scientific">Lactiplantibacillus daowaiensis</name>
    <dbReference type="NCBI Taxonomy" id="2559918"/>
    <lineage>
        <taxon>Bacteria</taxon>
        <taxon>Bacillati</taxon>
        <taxon>Bacillota</taxon>
        <taxon>Bacilli</taxon>
        <taxon>Lactobacillales</taxon>
        <taxon>Lactobacillaceae</taxon>
        <taxon>Lactiplantibacillus</taxon>
    </lineage>
</organism>
<gene>
    <name evidence="2" type="ORF">ACFP5Y_03330</name>
</gene>